<dbReference type="Proteomes" id="UP001054945">
    <property type="component" value="Unassembled WGS sequence"/>
</dbReference>
<dbReference type="EMBL" id="BPLR01020783">
    <property type="protein sequence ID" value="GIX82442.1"/>
    <property type="molecule type" value="Genomic_DNA"/>
</dbReference>
<keyword evidence="2" id="KW-1185">Reference proteome</keyword>
<reference evidence="1 2" key="1">
    <citation type="submission" date="2021-06" db="EMBL/GenBank/DDBJ databases">
        <title>Caerostris extrusa draft genome.</title>
        <authorList>
            <person name="Kono N."/>
            <person name="Arakawa K."/>
        </authorList>
    </citation>
    <scope>NUCLEOTIDE SEQUENCE [LARGE SCALE GENOMIC DNA]</scope>
</reference>
<protein>
    <submittedName>
        <fullName evidence="1">Uncharacterized protein</fullName>
    </submittedName>
</protein>
<gene>
    <name evidence="1" type="ORF">CEXT_812901</name>
</gene>
<sequence>MLNLVFQASPLMKPNIEASSDEETSKKNAKYEAVSASEFSSTSTAIVDVGPEDHSIEDNSIYAEVEYGS</sequence>
<proteinExistence type="predicted"/>
<comment type="caution">
    <text evidence="1">The sequence shown here is derived from an EMBL/GenBank/DDBJ whole genome shotgun (WGS) entry which is preliminary data.</text>
</comment>
<accession>A0AAV4NCI6</accession>
<evidence type="ECO:0000313" key="1">
    <source>
        <dbReference type="EMBL" id="GIX82442.1"/>
    </source>
</evidence>
<name>A0AAV4NCI6_CAEEX</name>
<organism evidence="1 2">
    <name type="scientific">Caerostris extrusa</name>
    <name type="common">Bark spider</name>
    <name type="synonym">Caerostris bankana</name>
    <dbReference type="NCBI Taxonomy" id="172846"/>
    <lineage>
        <taxon>Eukaryota</taxon>
        <taxon>Metazoa</taxon>
        <taxon>Ecdysozoa</taxon>
        <taxon>Arthropoda</taxon>
        <taxon>Chelicerata</taxon>
        <taxon>Arachnida</taxon>
        <taxon>Araneae</taxon>
        <taxon>Araneomorphae</taxon>
        <taxon>Entelegynae</taxon>
        <taxon>Araneoidea</taxon>
        <taxon>Araneidae</taxon>
        <taxon>Caerostris</taxon>
    </lineage>
</organism>
<evidence type="ECO:0000313" key="2">
    <source>
        <dbReference type="Proteomes" id="UP001054945"/>
    </source>
</evidence>
<dbReference type="AlphaFoldDB" id="A0AAV4NCI6"/>